<name>A0A5B7F341_PORTR</name>
<sequence>MYTCLPACFLCAKALCPCLTKMALVNPSRNAKQRLLPQPASVLGNARCRCSVTAGRLTPRSEATVAFQCPAYDFRAWTSSLWRSE</sequence>
<keyword evidence="2" id="KW-1185">Reference proteome</keyword>
<dbReference type="EMBL" id="VSRR010004237">
    <property type="protein sequence ID" value="MPC39034.1"/>
    <property type="molecule type" value="Genomic_DNA"/>
</dbReference>
<organism evidence="1 2">
    <name type="scientific">Portunus trituberculatus</name>
    <name type="common">Swimming crab</name>
    <name type="synonym">Neptunus trituberculatus</name>
    <dbReference type="NCBI Taxonomy" id="210409"/>
    <lineage>
        <taxon>Eukaryota</taxon>
        <taxon>Metazoa</taxon>
        <taxon>Ecdysozoa</taxon>
        <taxon>Arthropoda</taxon>
        <taxon>Crustacea</taxon>
        <taxon>Multicrustacea</taxon>
        <taxon>Malacostraca</taxon>
        <taxon>Eumalacostraca</taxon>
        <taxon>Eucarida</taxon>
        <taxon>Decapoda</taxon>
        <taxon>Pleocyemata</taxon>
        <taxon>Brachyura</taxon>
        <taxon>Eubrachyura</taxon>
        <taxon>Portunoidea</taxon>
        <taxon>Portunidae</taxon>
        <taxon>Portuninae</taxon>
        <taxon>Portunus</taxon>
    </lineage>
</organism>
<proteinExistence type="predicted"/>
<evidence type="ECO:0000313" key="2">
    <source>
        <dbReference type="Proteomes" id="UP000324222"/>
    </source>
</evidence>
<dbReference type="AlphaFoldDB" id="A0A5B7F341"/>
<accession>A0A5B7F341</accession>
<dbReference type="Proteomes" id="UP000324222">
    <property type="component" value="Unassembled WGS sequence"/>
</dbReference>
<evidence type="ECO:0000313" key="1">
    <source>
        <dbReference type="EMBL" id="MPC39034.1"/>
    </source>
</evidence>
<gene>
    <name evidence="1" type="ORF">E2C01_032553</name>
</gene>
<comment type="caution">
    <text evidence="1">The sequence shown here is derived from an EMBL/GenBank/DDBJ whole genome shotgun (WGS) entry which is preliminary data.</text>
</comment>
<reference evidence="1 2" key="1">
    <citation type="submission" date="2019-05" db="EMBL/GenBank/DDBJ databases">
        <title>Another draft genome of Portunus trituberculatus and its Hox gene families provides insights of decapod evolution.</title>
        <authorList>
            <person name="Jeong J.-H."/>
            <person name="Song I."/>
            <person name="Kim S."/>
            <person name="Choi T."/>
            <person name="Kim D."/>
            <person name="Ryu S."/>
            <person name="Kim W."/>
        </authorList>
    </citation>
    <scope>NUCLEOTIDE SEQUENCE [LARGE SCALE GENOMIC DNA]</scope>
    <source>
        <tissue evidence="1">Muscle</tissue>
    </source>
</reference>
<protein>
    <submittedName>
        <fullName evidence="1">Uncharacterized protein</fullName>
    </submittedName>
</protein>